<accession>A0ACB5SRF9</accession>
<proteinExistence type="predicted"/>
<dbReference type="Proteomes" id="UP001165064">
    <property type="component" value="Unassembled WGS sequence"/>
</dbReference>
<name>A0ACB5SRF9_AMBMO</name>
<comment type="caution">
    <text evidence="1">The sequence shown here is derived from an EMBL/GenBank/DDBJ whole genome shotgun (WGS) entry which is preliminary data.</text>
</comment>
<evidence type="ECO:0000313" key="1">
    <source>
        <dbReference type="EMBL" id="GME70264.1"/>
    </source>
</evidence>
<protein>
    <submittedName>
        <fullName evidence="1">Unnamed protein product</fullName>
    </submittedName>
</protein>
<keyword evidence="2" id="KW-1185">Reference proteome</keyword>
<reference evidence="1" key="1">
    <citation type="submission" date="2023-04" db="EMBL/GenBank/DDBJ databases">
        <title>Ambrosiozyma monospora NBRC 10751.</title>
        <authorList>
            <person name="Ichikawa N."/>
            <person name="Sato H."/>
            <person name="Tonouchi N."/>
        </authorList>
    </citation>
    <scope>NUCLEOTIDE SEQUENCE</scope>
    <source>
        <strain evidence="1">NBRC 10751</strain>
    </source>
</reference>
<organism evidence="1 2">
    <name type="scientific">Ambrosiozyma monospora</name>
    <name type="common">Yeast</name>
    <name type="synonym">Endomycopsis monosporus</name>
    <dbReference type="NCBI Taxonomy" id="43982"/>
    <lineage>
        <taxon>Eukaryota</taxon>
        <taxon>Fungi</taxon>
        <taxon>Dikarya</taxon>
        <taxon>Ascomycota</taxon>
        <taxon>Saccharomycotina</taxon>
        <taxon>Pichiomycetes</taxon>
        <taxon>Pichiales</taxon>
        <taxon>Pichiaceae</taxon>
        <taxon>Ambrosiozyma</taxon>
    </lineage>
</organism>
<evidence type="ECO:0000313" key="2">
    <source>
        <dbReference type="Proteomes" id="UP001165064"/>
    </source>
</evidence>
<gene>
    <name evidence="1" type="ORF">Amon02_000012400</name>
</gene>
<sequence length="131" mass="14590">MLKLLNYSGAGGEGGQPQIEKTLEQCKFGANCTNRRCPKRHATSNVMCRDGANCTRIDCYFMHPLDQDCRFGVNCRNPHCAFKHPEGRETNSGKSMVWVNDKSNGGAPTTSERQFAVPEDQIMEHTPLQNA</sequence>
<dbReference type="EMBL" id="BSXS01000009">
    <property type="protein sequence ID" value="GME70264.1"/>
    <property type="molecule type" value="Genomic_DNA"/>
</dbReference>